<proteinExistence type="predicted"/>
<reference evidence="1" key="1">
    <citation type="submission" date="2022-04" db="EMBL/GenBank/DDBJ databases">
        <title>Genome of the entomopathogenic fungus Entomophthora muscae.</title>
        <authorList>
            <person name="Elya C."/>
            <person name="Lovett B.R."/>
            <person name="Lee E."/>
            <person name="Macias A.M."/>
            <person name="Hajek A.E."/>
            <person name="De Bivort B.L."/>
            <person name="Kasson M.T."/>
            <person name="De Fine Licht H.H."/>
            <person name="Stajich J.E."/>
        </authorList>
    </citation>
    <scope>NUCLEOTIDE SEQUENCE</scope>
    <source>
        <strain evidence="1">Berkeley</strain>
    </source>
</reference>
<gene>
    <name evidence="1" type="primary">SIW14_3</name>
    <name evidence="1" type="ORF">DSO57_1005714</name>
</gene>
<name>A0ACC2SLA8_9FUNG</name>
<dbReference type="EC" id="3.1.3.48" evidence="1"/>
<evidence type="ECO:0000313" key="2">
    <source>
        <dbReference type="Proteomes" id="UP001165960"/>
    </source>
</evidence>
<sequence length="348" mass="39671">MSQDPPAEDEVAFRYSPSNETSTRKAADKSLLHISTGADAVLKYPTSAPTTLTKKELINLSLIHMKNSVEIESNNLTPCASPLKATSFEIFEEIQLPADIFLPSRSHSKPKGIEKKDSIVQDPPSPSKHKISKSKNSGVLSLTLDLSDKLLFAEKIYPEYLVPPENFQMITPFIYRSGFPKKKNHGFLKTLKIKTILTLILEDYPTQNVKFCEEHNIKIYQFGVAGNKEPFVDIPEDIIRGALSVLLDRRNHPILIHCNKGKHRTGCLAGCVRKMQGWSHTSIFDEYRRFAAPKARAMDQQFIELFNIRKAWMLIDPEHLPEHFIYPKWCPSYNPGPEQKEKEERRIA</sequence>
<dbReference type="Proteomes" id="UP001165960">
    <property type="component" value="Unassembled WGS sequence"/>
</dbReference>
<keyword evidence="1" id="KW-0378">Hydrolase</keyword>
<organism evidence="1 2">
    <name type="scientific">Entomophthora muscae</name>
    <dbReference type="NCBI Taxonomy" id="34485"/>
    <lineage>
        <taxon>Eukaryota</taxon>
        <taxon>Fungi</taxon>
        <taxon>Fungi incertae sedis</taxon>
        <taxon>Zoopagomycota</taxon>
        <taxon>Entomophthoromycotina</taxon>
        <taxon>Entomophthoromycetes</taxon>
        <taxon>Entomophthorales</taxon>
        <taxon>Entomophthoraceae</taxon>
        <taxon>Entomophthora</taxon>
    </lineage>
</organism>
<accession>A0ACC2SLA8</accession>
<protein>
    <submittedName>
        <fullName evidence="1">Tyrosine-protein phosphatase siw14</fullName>
        <ecNumber evidence="1">3.1.3.48</ecNumber>
    </submittedName>
</protein>
<keyword evidence="2" id="KW-1185">Reference proteome</keyword>
<dbReference type="EMBL" id="QTSX02004986">
    <property type="protein sequence ID" value="KAJ9062912.1"/>
    <property type="molecule type" value="Genomic_DNA"/>
</dbReference>
<evidence type="ECO:0000313" key="1">
    <source>
        <dbReference type="EMBL" id="KAJ9062912.1"/>
    </source>
</evidence>
<comment type="caution">
    <text evidence="1">The sequence shown here is derived from an EMBL/GenBank/DDBJ whole genome shotgun (WGS) entry which is preliminary data.</text>
</comment>